<gene>
    <name evidence="1" type="ORF">QVD17_21237</name>
</gene>
<keyword evidence="2" id="KW-1185">Reference proteome</keyword>
<dbReference type="EMBL" id="JAUHHV010000005">
    <property type="protein sequence ID" value="KAK1425875.1"/>
    <property type="molecule type" value="Genomic_DNA"/>
</dbReference>
<sequence length="78" mass="9134">MLLHHFFNHIYIYNHSLSLYIHHFFSLTHTLLTHHKSFVSRISPGLIDWNFDSVIVLGYCISCNLDLLFSVMCDSGHI</sequence>
<comment type="caution">
    <text evidence="1">The sequence shown here is derived from an EMBL/GenBank/DDBJ whole genome shotgun (WGS) entry which is preliminary data.</text>
</comment>
<proteinExistence type="predicted"/>
<name>A0AAD8KU88_TARER</name>
<evidence type="ECO:0000313" key="1">
    <source>
        <dbReference type="EMBL" id="KAK1425875.1"/>
    </source>
</evidence>
<evidence type="ECO:0000313" key="2">
    <source>
        <dbReference type="Proteomes" id="UP001229421"/>
    </source>
</evidence>
<dbReference type="Proteomes" id="UP001229421">
    <property type="component" value="Unassembled WGS sequence"/>
</dbReference>
<accession>A0AAD8KU88</accession>
<dbReference type="AlphaFoldDB" id="A0AAD8KU88"/>
<reference evidence="1" key="1">
    <citation type="journal article" date="2023" name="bioRxiv">
        <title>Improved chromosome-level genome assembly for marigold (Tagetes erecta).</title>
        <authorList>
            <person name="Jiang F."/>
            <person name="Yuan L."/>
            <person name="Wang S."/>
            <person name="Wang H."/>
            <person name="Xu D."/>
            <person name="Wang A."/>
            <person name="Fan W."/>
        </authorList>
    </citation>
    <scope>NUCLEOTIDE SEQUENCE</scope>
    <source>
        <strain evidence="1">WSJ</strain>
        <tissue evidence="1">Leaf</tissue>
    </source>
</reference>
<organism evidence="1 2">
    <name type="scientific">Tagetes erecta</name>
    <name type="common">African marigold</name>
    <dbReference type="NCBI Taxonomy" id="13708"/>
    <lineage>
        <taxon>Eukaryota</taxon>
        <taxon>Viridiplantae</taxon>
        <taxon>Streptophyta</taxon>
        <taxon>Embryophyta</taxon>
        <taxon>Tracheophyta</taxon>
        <taxon>Spermatophyta</taxon>
        <taxon>Magnoliopsida</taxon>
        <taxon>eudicotyledons</taxon>
        <taxon>Gunneridae</taxon>
        <taxon>Pentapetalae</taxon>
        <taxon>asterids</taxon>
        <taxon>campanulids</taxon>
        <taxon>Asterales</taxon>
        <taxon>Asteraceae</taxon>
        <taxon>Asteroideae</taxon>
        <taxon>Heliantheae alliance</taxon>
        <taxon>Tageteae</taxon>
        <taxon>Tagetes</taxon>
    </lineage>
</organism>
<protein>
    <submittedName>
        <fullName evidence="1">Uncharacterized protein</fullName>
    </submittedName>
</protein>